<dbReference type="Pfam" id="PF07589">
    <property type="entry name" value="PEP-CTERM"/>
    <property type="match status" value="1"/>
</dbReference>
<dbReference type="AlphaFoldDB" id="A0A7Y9QXN9"/>
<feature type="domain" description="Ice-binding protein C-terminal" evidence="2">
    <location>
        <begin position="179"/>
        <end position="203"/>
    </location>
</feature>
<dbReference type="EMBL" id="JACCFH010000001">
    <property type="protein sequence ID" value="NYG32836.1"/>
    <property type="molecule type" value="Genomic_DNA"/>
</dbReference>
<evidence type="ECO:0000259" key="2">
    <source>
        <dbReference type="Pfam" id="PF07589"/>
    </source>
</evidence>
<evidence type="ECO:0000313" key="3">
    <source>
        <dbReference type="EMBL" id="NYG32836.1"/>
    </source>
</evidence>
<dbReference type="SUPFAM" id="SSF89260">
    <property type="entry name" value="Collagen-binding domain"/>
    <property type="match status" value="1"/>
</dbReference>
<sequence length="204" mass="20995">MSIRSIATRLGLTALLLTGSLQAQAYIEQEQSTGVANDAPSMAETAGTLSPGGYLFISGARRTEAGVTDNGGGSSADFFRFDVGSALSATLLIETPTSAAKPVIGLFDSTAPDSVLLASAFDDNSNASTTLSFTYQLQPGTYYAAVSGFRLGWNDFDGGGHSGWTYNLVLSSPPTLAAAVPEPESVAMLLAGLGLLGMVSRRRG</sequence>
<organism evidence="3 4">
    <name type="scientific">Sphaerotilus montanus</name>
    <dbReference type="NCBI Taxonomy" id="522889"/>
    <lineage>
        <taxon>Bacteria</taxon>
        <taxon>Pseudomonadati</taxon>
        <taxon>Pseudomonadota</taxon>
        <taxon>Betaproteobacteria</taxon>
        <taxon>Burkholderiales</taxon>
        <taxon>Sphaerotilaceae</taxon>
        <taxon>Sphaerotilus</taxon>
    </lineage>
</organism>
<keyword evidence="1" id="KW-0732">Signal</keyword>
<name>A0A7Y9QXN9_9BURK</name>
<evidence type="ECO:0000256" key="1">
    <source>
        <dbReference type="SAM" id="SignalP"/>
    </source>
</evidence>
<dbReference type="InterPro" id="IPR013424">
    <property type="entry name" value="Ice-binding_C"/>
</dbReference>
<gene>
    <name evidence="3" type="ORF">BDD16_001822</name>
</gene>
<dbReference type="Gene3D" id="2.60.120.380">
    <property type="match status" value="1"/>
</dbReference>
<protein>
    <recommendedName>
        <fullName evidence="2">Ice-binding protein C-terminal domain-containing protein</fullName>
    </recommendedName>
</protein>
<evidence type="ECO:0000313" key="4">
    <source>
        <dbReference type="Proteomes" id="UP000518288"/>
    </source>
</evidence>
<feature type="signal peptide" evidence="1">
    <location>
        <begin position="1"/>
        <end position="25"/>
    </location>
</feature>
<proteinExistence type="predicted"/>
<reference evidence="3 4" key="1">
    <citation type="submission" date="2020-07" db="EMBL/GenBank/DDBJ databases">
        <title>Genomic Encyclopedia of Archaeal and Bacterial Type Strains, Phase II (KMG-II): from individual species to whole genera.</title>
        <authorList>
            <person name="Goeker M."/>
        </authorList>
    </citation>
    <scope>NUCLEOTIDE SEQUENCE [LARGE SCALE GENOMIC DNA]</scope>
    <source>
        <strain evidence="3 4">DSM 21226</strain>
    </source>
</reference>
<comment type="caution">
    <text evidence="3">The sequence shown here is derived from an EMBL/GenBank/DDBJ whole genome shotgun (WGS) entry which is preliminary data.</text>
</comment>
<dbReference type="NCBIfam" id="TIGR02595">
    <property type="entry name" value="PEP_CTERM"/>
    <property type="match status" value="1"/>
</dbReference>
<feature type="chain" id="PRO_5031098688" description="Ice-binding protein C-terminal domain-containing protein" evidence="1">
    <location>
        <begin position="26"/>
        <end position="204"/>
    </location>
</feature>
<dbReference type="Proteomes" id="UP000518288">
    <property type="component" value="Unassembled WGS sequence"/>
</dbReference>
<accession>A0A7Y9QXN9</accession>
<dbReference type="NCBIfam" id="NF038126">
    <property type="entry name" value="PEP_CTERM_FxDxF"/>
    <property type="match status" value="1"/>
</dbReference>
<keyword evidence="4" id="KW-1185">Reference proteome</keyword>
<dbReference type="RefSeq" id="WP_179633677.1">
    <property type="nucleotide sequence ID" value="NZ_JACCFH010000001.1"/>
</dbReference>